<dbReference type="CDD" id="cd03257">
    <property type="entry name" value="ABC_NikE_OppD_transporters"/>
    <property type="match status" value="1"/>
</dbReference>
<gene>
    <name evidence="17" type="ORF">EV212_10374</name>
</gene>
<evidence type="ECO:0000256" key="12">
    <source>
        <dbReference type="ARBA" id="ARBA00038669"/>
    </source>
</evidence>
<dbReference type="Gene3D" id="3.40.50.300">
    <property type="entry name" value="P-loop containing nucleotide triphosphate hydrolases"/>
    <property type="match status" value="1"/>
</dbReference>
<dbReference type="AlphaFoldDB" id="A0A4R2LB75"/>
<keyword evidence="5" id="KW-0533">Nickel</keyword>
<evidence type="ECO:0000256" key="4">
    <source>
        <dbReference type="ARBA" id="ARBA00022475"/>
    </source>
</evidence>
<dbReference type="GO" id="GO:0015833">
    <property type="term" value="P:peptide transport"/>
    <property type="evidence" value="ECO:0007669"/>
    <property type="project" value="InterPro"/>
</dbReference>
<organism evidence="17 18">
    <name type="scientific">Frisingicoccus caecimuris</name>
    <dbReference type="NCBI Taxonomy" id="1796636"/>
    <lineage>
        <taxon>Bacteria</taxon>
        <taxon>Bacillati</taxon>
        <taxon>Bacillota</taxon>
        <taxon>Clostridia</taxon>
        <taxon>Lachnospirales</taxon>
        <taxon>Lachnospiraceae</taxon>
        <taxon>Frisingicoccus</taxon>
    </lineage>
</organism>
<reference evidence="17 18" key="1">
    <citation type="submission" date="2019-03" db="EMBL/GenBank/DDBJ databases">
        <title>Genomic Encyclopedia of Type Strains, Phase IV (KMG-IV): sequencing the most valuable type-strain genomes for metagenomic binning, comparative biology and taxonomic classification.</title>
        <authorList>
            <person name="Goeker M."/>
        </authorList>
    </citation>
    <scope>NUCLEOTIDE SEQUENCE [LARGE SCALE GENOMIC DNA]</scope>
    <source>
        <strain evidence="17 18">DSM 28559</strain>
    </source>
</reference>
<name>A0A4R2LB75_9FIRM</name>
<dbReference type="RefSeq" id="WP_132089524.1">
    <property type="nucleotide sequence ID" value="NZ_JANKAQ010000003.1"/>
</dbReference>
<dbReference type="GO" id="GO:0005524">
    <property type="term" value="F:ATP binding"/>
    <property type="evidence" value="ECO:0007669"/>
    <property type="project" value="UniProtKB-KW"/>
</dbReference>
<dbReference type="EMBL" id="SLXA01000003">
    <property type="protein sequence ID" value="TCO85353.1"/>
    <property type="molecule type" value="Genomic_DNA"/>
</dbReference>
<dbReference type="InterPro" id="IPR050388">
    <property type="entry name" value="ABC_Ni/Peptide_Import"/>
</dbReference>
<dbReference type="InterPro" id="IPR003439">
    <property type="entry name" value="ABC_transporter-like_ATP-bd"/>
</dbReference>
<evidence type="ECO:0000313" key="18">
    <source>
        <dbReference type="Proteomes" id="UP000295711"/>
    </source>
</evidence>
<dbReference type="PROSITE" id="PS50893">
    <property type="entry name" value="ABC_TRANSPORTER_2"/>
    <property type="match status" value="1"/>
</dbReference>
<dbReference type="GO" id="GO:0005886">
    <property type="term" value="C:plasma membrane"/>
    <property type="evidence" value="ECO:0007669"/>
    <property type="project" value="UniProtKB-SubCell"/>
</dbReference>
<keyword evidence="8" id="KW-1278">Translocase</keyword>
<dbReference type="SUPFAM" id="SSF52540">
    <property type="entry name" value="P-loop containing nucleoside triphosphate hydrolases"/>
    <property type="match status" value="1"/>
</dbReference>
<evidence type="ECO:0000256" key="9">
    <source>
        <dbReference type="ARBA" id="ARBA00023065"/>
    </source>
</evidence>
<dbReference type="GO" id="GO:0016887">
    <property type="term" value="F:ATP hydrolysis activity"/>
    <property type="evidence" value="ECO:0007669"/>
    <property type="project" value="InterPro"/>
</dbReference>
<comment type="caution">
    <text evidence="17">The sequence shown here is derived from an EMBL/GenBank/DDBJ whole genome shotgun (WGS) entry which is preliminary data.</text>
</comment>
<dbReference type="SMART" id="SM00382">
    <property type="entry name" value="AAA"/>
    <property type="match status" value="1"/>
</dbReference>
<evidence type="ECO:0000256" key="15">
    <source>
        <dbReference type="ARBA" id="ARBA00048610"/>
    </source>
</evidence>
<evidence type="ECO:0000256" key="11">
    <source>
        <dbReference type="ARBA" id="ARBA00023136"/>
    </source>
</evidence>
<keyword evidence="4" id="KW-1003">Cell membrane</keyword>
<dbReference type="Proteomes" id="UP000295711">
    <property type="component" value="Unassembled WGS sequence"/>
</dbReference>
<dbReference type="PANTHER" id="PTHR43297:SF13">
    <property type="entry name" value="NICKEL ABC TRANSPORTER, ATP-BINDING PROTEIN"/>
    <property type="match status" value="1"/>
</dbReference>
<evidence type="ECO:0000259" key="16">
    <source>
        <dbReference type="PROSITE" id="PS50893"/>
    </source>
</evidence>
<comment type="catalytic activity">
    <reaction evidence="15">
        <text>Ni(2+)(out) + ATP + H2O = Ni(2+)(in) + ADP + phosphate + H(+)</text>
        <dbReference type="Rhea" id="RHEA:15557"/>
        <dbReference type="ChEBI" id="CHEBI:15377"/>
        <dbReference type="ChEBI" id="CHEBI:15378"/>
        <dbReference type="ChEBI" id="CHEBI:30616"/>
        <dbReference type="ChEBI" id="CHEBI:43474"/>
        <dbReference type="ChEBI" id="CHEBI:49786"/>
        <dbReference type="ChEBI" id="CHEBI:456216"/>
        <dbReference type="EC" id="7.2.2.11"/>
    </reaction>
    <physiologicalReaction direction="left-to-right" evidence="15">
        <dbReference type="Rhea" id="RHEA:15558"/>
    </physiologicalReaction>
</comment>
<keyword evidence="7 17" id="KW-0067">ATP-binding</keyword>
<evidence type="ECO:0000256" key="3">
    <source>
        <dbReference type="ARBA" id="ARBA00022448"/>
    </source>
</evidence>
<keyword evidence="9" id="KW-0406">Ion transport</keyword>
<dbReference type="Pfam" id="PF00005">
    <property type="entry name" value="ABC_tran"/>
    <property type="match status" value="1"/>
</dbReference>
<sequence length="335" mass="37714">MEKLLEIKNLDVAFLMGNEHVPVLNQISFDIYENEVLAIVGETGCGKSVTGSAILHLLPENAVTDGEIYYKNQEILKLSEEKFRKFRGREIASVPQSPSTSLDPMMVVGEQVAECVTGGYRQKKADRENIQTRIWDIFSHLKLPGERKICHAYPCQLSGGMSQRVLISMGVIAEPRLLIVDEPTKAVDWILRKEVVNVLRQMKDEMECGMMLITHDFGAASQIADRIGVMYCGQMVEIGKADEILNKPKHPYTKGLIDALPSRGFHVMEGFMPSFSELSAGCRFAPRCSRCLERCRRHIPEMYEDGNGRQVRCFLFEESGVAYRSPCIEEAVFNA</sequence>
<evidence type="ECO:0000313" key="17">
    <source>
        <dbReference type="EMBL" id="TCO85353.1"/>
    </source>
</evidence>
<keyword evidence="6" id="KW-0547">Nucleotide-binding</keyword>
<dbReference type="OrthoDB" id="9806285at2"/>
<evidence type="ECO:0000256" key="5">
    <source>
        <dbReference type="ARBA" id="ARBA00022596"/>
    </source>
</evidence>
<dbReference type="GO" id="GO:0015413">
    <property type="term" value="F:ABC-type nickel transporter activity"/>
    <property type="evidence" value="ECO:0007669"/>
    <property type="project" value="UniProtKB-EC"/>
</dbReference>
<dbReference type="NCBIfam" id="TIGR01727">
    <property type="entry name" value="oligo_HPY"/>
    <property type="match status" value="1"/>
</dbReference>
<protein>
    <recommendedName>
        <fullName evidence="14">Nickel import system ATP-binding protein NikD</fullName>
        <ecNumber evidence="13">7.2.2.11</ecNumber>
    </recommendedName>
</protein>
<dbReference type="InterPro" id="IPR027417">
    <property type="entry name" value="P-loop_NTPase"/>
</dbReference>
<evidence type="ECO:0000256" key="7">
    <source>
        <dbReference type="ARBA" id="ARBA00022840"/>
    </source>
</evidence>
<dbReference type="PROSITE" id="PS00211">
    <property type="entry name" value="ABC_TRANSPORTER_1"/>
    <property type="match status" value="1"/>
</dbReference>
<evidence type="ECO:0000256" key="14">
    <source>
        <dbReference type="ARBA" id="ARBA00044143"/>
    </source>
</evidence>
<proteinExistence type="inferred from homology"/>
<dbReference type="InterPro" id="IPR017871">
    <property type="entry name" value="ABC_transporter-like_CS"/>
</dbReference>
<dbReference type="EC" id="7.2.2.11" evidence="13"/>
<keyword evidence="11" id="KW-0472">Membrane</keyword>
<dbReference type="PANTHER" id="PTHR43297">
    <property type="entry name" value="OLIGOPEPTIDE TRANSPORT ATP-BINDING PROTEIN APPD"/>
    <property type="match status" value="1"/>
</dbReference>
<comment type="subcellular location">
    <subcellularLocation>
        <location evidence="1">Cell membrane</location>
        <topology evidence="1">Peripheral membrane protein</topology>
    </subcellularLocation>
</comment>
<dbReference type="FunFam" id="3.40.50.300:FF:000016">
    <property type="entry name" value="Oligopeptide ABC transporter ATP-binding component"/>
    <property type="match status" value="1"/>
</dbReference>
<accession>A0A4R2LB75</accession>
<keyword evidence="10" id="KW-0921">Nickel transport</keyword>
<evidence type="ECO:0000256" key="13">
    <source>
        <dbReference type="ARBA" id="ARBA00039098"/>
    </source>
</evidence>
<dbReference type="Pfam" id="PF08352">
    <property type="entry name" value="oligo_HPY"/>
    <property type="match status" value="1"/>
</dbReference>
<comment type="similarity">
    <text evidence="2">Belongs to the ABC transporter superfamily.</text>
</comment>
<evidence type="ECO:0000256" key="8">
    <source>
        <dbReference type="ARBA" id="ARBA00022967"/>
    </source>
</evidence>
<evidence type="ECO:0000256" key="6">
    <source>
        <dbReference type="ARBA" id="ARBA00022741"/>
    </source>
</evidence>
<evidence type="ECO:0000256" key="10">
    <source>
        <dbReference type="ARBA" id="ARBA00023112"/>
    </source>
</evidence>
<dbReference type="InterPro" id="IPR003593">
    <property type="entry name" value="AAA+_ATPase"/>
</dbReference>
<dbReference type="InterPro" id="IPR013563">
    <property type="entry name" value="Oligopep_ABC_C"/>
</dbReference>
<feature type="domain" description="ABC transporter" evidence="16">
    <location>
        <begin position="7"/>
        <end position="257"/>
    </location>
</feature>
<keyword evidence="3" id="KW-0813">Transport</keyword>
<comment type="subunit">
    <text evidence="12">The complex is composed of two ATP-binding proteins (NikD and NikE), two transmembrane proteins (NikB and NikC) and a solute-binding protein (NikA).</text>
</comment>
<keyword evidence="18" id="KW-1185">Reference proteome</keyword>
<evidence type="ECO:0000256" key="2">
    <source>
        <dbReference type="ARBA" id="ARBA00005417"/>
    </source>
</evidence>
<evidence type="ECO:0000256" key="1">
    <source>
        <dbReference type="ARBA" id="ARBA00004202"/>
    </source>
</evidence>